<dbReference type="OrthoDB" id="3507586at2"/>
<evidence type="ECO:0000259" key="2">
    <source>
        <dbReference type="Pfam" id="PF00561"/>
    </source>
</evidence>
<dbReference type="PRINTS" id="PR00412">
    <property type="entry name" value="EPOXHYDRLASE"/>
</dbReference>
<protein>
    <submittedName>
        <fullName evidence="3">Pimeloyl-ACP methyl ester carboxylesterase</fullName>
    </submittedName>
</protein>
<name>A0A1H0QM42_9ACTN</name>
<dbReference type="InterPro" id="IPR029058">
    <property type="entry name" value="AB_hydrolase_fold"/>
</dbReference>
<evidence type="ECO:0000313" key="4">
    <source>
        <dbReference type="Proteomes" id="UP000198741"/>
    </source>
</evidence>
<dbReference type="Proteomes" id="UP000198741">
    <property type="component" value="Chromosome I"/>
</dbReference>
<dbReference type="RefSeq" id="WP_090477379.1">
    <property type="nucleotide sequence ID" value="NZ_LT629710.1"/>
</dbReference>
<dbReference type="EMBL" id="LT629710">
    <property type="protein sequence ID" value="SDP18394.1"/>
    <property type="molecule type" value="Genomic_DNA"/>
</dbReference>
<dbReference type="Gene3D" id="3.40.50.1820">
    <property type="entry name" value="alpha/beta hydrolase"/>
    <property type="match status" value="1"/>
</dbReference>
<dbReference type="SUPFAM" id="SSF53474">
    <property type="entry name" value="alpha/beta-Hydrolases"/>
    <property type="match status" value="1"/>
</dbReference>
<dbReference type="PANTHER" id="PTHR43329">
    <property type="entry name" value="EPOXIDE HYDROLASE"/>
    <property type="match status" value="1"/>
</dbReference>
<reference evidence="3 4" key="1">
    <citation type="submission" date="2016-10" db="EMBL/GenBank/DDBJ databases">
        <authorList>
            <person name="de Groot N.N."/>
        </authorList>
    </citation>
    <scope>NUCLEOTIDE SEQUENCE [LARGE SCALE GENOMIC DNA]</scope>
    <source>
        <strain evidence="4">P4-7,KCTC 19426,CECT 7604</strain>
    </source>
</reference>
<feature type="domain" description="AB hydrolase-1" evidence="2">
    <location>
        <begin position="37"/>
        <end position="134"/>
    </location>
</feature>
<gene>
    <name evidence="3" type="ORF">SAMN04515671_3159</name>
</gene>
<keyword evidence="1" id="KW-0378">Hydrolase</keyword>
<dbReference type="InterPro" id="IPR000073">
    <property type="entry name" value="AB_hydrolase_1"/>
</dbReference>
<dbReference type="AlphaFoldDB" id="A0A1H0QM42"/>
<proteinExistence type="predicted"/>
<dbReference type="InterPro" id="IPR000639">
    <property type="entry name" value="Epox_hydrolase-like"/>
</dbReference>
<keyword evidence="4" id="KW-1185">Reference proteome</keyword>
<dbReference type="STRING" id="1090615.SAMN04515671_3159"/>
<accession>A0A1H0QM42</accession>
<organism evidence="3 4">
    <name type="scientific">Nakamurella panacisegetis</name>
    <dbReference type="NCBI Taxonomy" id="1090615"/>
    <lineage>
        <taxon>Bacteria</taxon>
        <taxon>Bacillati</taxon>
        <taxon>Actinomycetota</taxon>
        <taxon>Actinomycetes</taxon>
        <taxon>Nakamurellales</taxon>
        <taxon>Nakamurellaceae</taxon>
        <taxon>Nakamurella</taxon>
    </lineage>
</organism>
<sequence length="296" mass="30927">MTLTSPTGATIPVVRHHLVEIDGARQHVVSAGEGGSPILLVHGFPETWWAFHKLIPLLAGQHRVYAVDLRGFGDSDNAEGDYNGALAADALHHLIDHLAVGPMHVLGQDISGGVVFRLSATHPEDVLSLTGVETGLAGFGAERLADVTKGGAWYIGALVTPGIPETLFTGRESDFIAGHLYPSFGVVAPAVTQADTTEFVRTYARSGGFRGATGLYRSMLNEGAEIRALASAAPLTMPVLAIGAFGGAFTASALQQVSANEISAIELTGVGHYVAQEAPDQLAAALLNFIDKIDND</sequence>
<dbReference type="Pfam" id="PF00561">
    <property type="entry name" value="Abhydrolase_1"/>
    <property type="match status" value="1"/>
</dbReference>
<evidence type="ECO:0000313" key="3">
    <source>
        <dbReference type="EMBL" id="SDP18394.1"/>
    </source>
</evidence>
<dbReference type="GO" id="GO:0016787">
    <property type="term" value="F:hydrolase activity"/>
    <property type="evidence" value="ECO:0007669"/>
    <property type="project" value="UniProtKB-KW"/>
</dbReference>
<evidence type="ECO:0000256" key="1">
    <source>
        <dbReference type="ARBA" id="ARBA00022801"/>
    </source>
</evidence>